<evidence type="ECO:0000256" key="1">
    <source>
        <dbReference type="SAM" id="Phobius"/>
    </source>
</evidence>
<protein>
    <submittedName>
        <fullName evidence="2">Prepilin-type cleavage/methylation domain-containing protein</fullName>
    </submittedName>
</protein>
<dbReference type="AlphaFoldDB" id="A0A315FPY0"/>
<dbReference type="InterPro" id="IPR012902">
    <property type="entry name" value="N_methyl_site"/>
</dbReference>
<keyword evidence="3" id="KW-1185">Reference proteome</keyword>
<accession>A0A315FPY0</accession>
<dbReference type="NCBIfam" id="TIGR02532">
    <property type="entry name" value="IV_pilin_GFxxxE"/>
    <property type="match status" value="1"/>
</dbReference>
<sequence>MPTPHRVSSTLLGHCRHGWTLAELLISLALMSVLAALALPAYQQQQRQARRTDGQAALLQLQMEQVRWRGTHERYAESLSALGWASDRSPQGHYQITLSDATTDGYTAQAIGLLGQAADRDCNPLRLSWQGTGAATFGAGEYPDSDPARCWRR</sequence>
<evidence type="ECO:0000313" key="2">
    <source>
        <dbReference type="EMBL" id="PUE55287.1"/>
    </source>
</evidence>
<name>A0A315FPY0_9BURK</name>
<keyword evidence="1" id="KW-1133">Transmembrane helix</keyword>
<dbReference type="Pfam" id="PF07963">
    <property type="entry name" value="N_methyl"/>
    <property type="match status" value="1"/>
</dbReference>
<reference evidence="2 3" key="1">
    <citation type="submission" date="2017-04" db="EMBL/GenBank/DDBJ databases">
        <title>Unexpected and diverse lifestyles within the genus Limnohabitans.</title>
        <authorList>
            <person name="Kasalicky V."/>
            <person name="Mehrshad M."/>
            <person name="Andrei S.-A."/>
            <person name="Salcher M."/>
            <person name="Kratochvilova H."/>
            <person name="Simek K."/>
            <person name="Ghai R."/>
        </authorList>
    </citation>
    <scope>NUCLEOTIDE SEQUENCE [LARGE SCALE GENOMIC DNA]</scope>
    <source>
        <strain evidence="2 3">II-B4</strain>
    </source>
</reference>
<dbReference type="EMBL" id="NESN01000001">
    <property type="protein sequence ID" value="PUE55287.1"/>
    <property type="molecule type" value="Genomic_DNA"/>
</dbReference>
<dbReference type="GO" id="GO:0043683">
    <property type="term" value="P:type IV pilus assembly"/>
    <property type="evidence" value="ECO:0007669"/>
    <property type="project" value="InterPro"/>
</dbReference>
<keyword evidence="1" id="KW-0472">Membrane</keyword>
<dbReference type="Pfam" id="PF16732">
    <property type="entry name" value="ComP_DUS"/>
    <property type="match status" value="1"/>
</dbReference>
<feature type="transmembrane region" description="Helical" evidence="1">
    <location>
        <begin position="20"/>
        <end position="42"/>
    </location>
</feature>
<dbReference type="InterPro" id="IPR031982">
    <property type="entry name" value="PilE-like"/>
</dbReference>
<gene>
    <name evidence="2" type="ORF">B9Z37_01550</name>
</gene>
<dbReference type="SUPFAM" id="SSF54523">
    <property type="entry name" value="Pili subunits"/>
    <property type="match status" value="1"/>
</dbReference>
<comment type="caution">
    <text evidence="2">The sequence shown here is derived from an EMBL/GenBank/DDBJ whole genome shotgun (WGS) entry which is preliminary data.</text>
</comment>
<organism evidence="2 3">
    <name type="scientific">Limnohabitans parvus II-B4</name>
    <dbReference type="NCBI Taxonomy" id="1293052"/>
    <lineage>
        <taxon>Bacteria</taxon>
        <taxon>Pseudomonadati</taxon>
        <taxon>Pseudomonadota</taxon>
        <taxon>Betaproteobacteria</taxon>
        <taxon>Burkholderiales</taxon>
        <taxon>Comamonadaceae</taxon>
        <taxon>Limnohabitans</taxon>
    </lineage>
</organism>
<dbReference type="RefSeq" id="WP_108311291.1">
    <property type="nucleotide sequence ID" value="NZ_NESN01000001.1"/>
</dbReference>
<proteinExistence type="predicted"/>
<keyword evidence="1" id="KW-0812">Transmembrane</keyword>
<dbReference type="InterPro" id="IPR045584">
    <property type="entry name" value="Pilin-like"/>
</dbReference>
<dbReference type="OrthoDB" id="8910929at2"/>
<dbReference type="Proteomes" id="UP000250790">
    <property type="component" value="Unassembled WGS sequence"/>
</dbReference>
<evidence type="ECO:0000313" key="3">
    <source>
        <dbReference type="Proteomes" id="UP000250790"/>
    </source>
</evidence>
<dbReference type="Gene3D" id="3.30.700.10">
    <property type="entry name" value="Glycoprotein, Type 4 Pilin"/>
    <property type="match status" value="1"/>
</dbReference>